<keyword evidence="2" id="KW-1185">Reference proteome</keyword>
<organism evidence="1 2">
    <name type="scientific">Hypoxylon rubiginosum</name>
    <dbReference type="NCBI Taxonomy" id="110542"/>
    <lineage>
        <taxon>Eukaryota</taxon>
        <taxon>Fungi</taxon>
        <taxon>Dikarya</taxon>
        <taxon>Ascomycota</taxon>
        <taxon>Pezizomycotina</taxon>
        <taxon>Sordariomycetes</taxon>
        <taxon>Xylariomycetidae</taxon>
        <taxon>Xylariales</taxon>
        <taxon>Hypoxylaceae</taxon>
        <taxon>Hypoxylon</taxon>
    </lineage>
</organism>
<comment type="caution">
    <text evidence="1">The sequence shown here is derived from an EMBL/GenBank/DDBJ whole genome shotgun (WGS) entry which is preliminary data.</text>
</comment>
<sequence>MNHLHTLEAYVEQHKVLSLAVQMSSTAPFIIRAAFNALGIMGTAAFLWNKRISTQAKLLYLFFLSLFLFAMTFALQSSIAGTPCQAFDIFSMGLEFVFFFFLAAFVCVLPSLNKFALGLPGPPDGLPG</sequence>
<reference evidence="1 2" key="1">
    <citation type="journal article" date="2022" name="New Phytol.">
        <title>Ecological generalism drives hyperdiversity of secondary metabolite gene clusters in xylarialean endophytes.</title>
        <authorList>
            <person name="Franco M.E.E."/>
            <person name="Wisecaver J.H."/>
            <person name="Arnold A.E."/>
            <person name="Ju Y.M."/>
            <person name="Slot J.C."/>
            <person name="Ahrendt S."/>
            <person name="Moore L.P."/>
            <person name="Eastman K.E."/>
            <person name="Scott K."/>
            <person name="Konkel Z."/>
            <person name="Mondo S.J."/>
            <person name="Kuo A."/>
            <person name="Hayes R.D."/>
            <person name="Haridas S."/>
            <person name="Andreopoulos B."/>
            <person name="Riley R."/>
            <person name="LaButti K."/>
            <person name="Pangilinan J."/>
            <person name="Lipzen A."/>
            <person name="Amirebrahimi M."/>
            <person name="Yan J."/>
            <person name="Adam C."/>
            <person name="Keymanesh K."/>
            <person name="Ng V."/>
            <person name="Louie K."/>
            <person name="Northen T."/>
            <person name="Drula E."/>
            <person name="Henrissat B."/>
            <person name="Hsieh H.M."/>
            <person name="Youens-Clark K."/>
            <person name="Lutzoni F."/>
            <person name="Miadlikowska J."/>
            <person name="Eastwood D.C."/>
            <person name="Hamelin R.C."/>
            <person name="Grigoriev I.V."/>
            <person name="U'Ren J.M."/>
        </authorList>
    </citation>
    <scope>NUCLEOTIDE SEQUENCE [LARGE SCALE GENOMIC DNA]</scope>
    <source>
        <strain evidence="1 2">CBS 119005</strain>
    </source>
</reference>
<gene>
    <name evidence="1" type="ORF">F4820DRAFT_442292</name>
</gene>
<dbReference type="Proteomes" id="UP001497700">
    <property type="component" value="Unassembled WGS sequence"/>
</dbReference>
<evidence type="ECO:0000313" key="1">
    <source>
        <dbReference type="EMBL" id="KAI4858531.1"/>
    </source>
</evidence>
<accession>A0ACB9YG81</accession>
<evidence type="ECO:0000313" key="2">
    <source>
        <dbReference type="Proteomes" id="UP001497700"/>
    </source>
</evidence>
<dbReference type="EMBL" id="MU393737">
    <property type="protein sequence ID" value="KAI4858531.1"/>
    <property type="molecule type" value="Genomic_DNA"/>
</dbReference>
<name>A0ACB9YG81_9PEZI</name>
<protein>
    <submittedName>
        <fullName evidence="1">Uncharacterized protein</fullName>
    </submittedName>
</protein>
<proteinExistence type="predicted"/>